<dbReference type="InterPro" id="IPR045089">
    <property type="entry name" value="PGGT1B-like"/>
</dbReference>
<keyword evidence="4 9" id="KW-0637">Prenyltransferase</keyword>
<dbReference type="Pfam" id="PF00432">
    <property type="entry name" value="Prenyltrans"/>
    <property type="match status" value="1"/>
</dbReference>
<reference evidence="11" key="1">
    <citation type="journal article" date="2012" name="Nature">
        <title>The oyster genome reveals stress adaptation and complexity of shell formation.</title>
        <authorList>
            <person name="Zhang G."/>
            <person name="Fang X."/>
            <person name="Guo X."/>
            <person name="Li L."/>
            <person name="Luo R."/>
            <person name="Xu F."/>
            <person name="Yang P."/>
            <person name="Zhang L."/>
            <person name="Wang X."/>
            <person name="Qi H."/>
            <person name="Xiong Z."/>
            <person name="Que H."/>
            <person name="Xie Y."/>
            <person name="Holland P.W."/>
            <person name="Paps J."/>
            <person name="Zhu Y."/>
            <person name="Wu F."/>
            <person name="Chen Y."/>
            <person name="Wang J."/>
            <person name="Peng C."/>
            <person name="Meng J."/>
            <person name="Yang L."/>
            <person name="Liu J."/>
            <person name="Wen B."/>
            <person name="Zhang N."/>
            <person name="Huang Z."/>
            <person name="Zhu Q."/>
            <person name="Feng Y."/>
            <person name="Mount A."/>
            <person name="Hedgecock D."/>
            <person name="Xu Z."/>
            <person name="Liu Y."/>
            <person name="Domazet-Loso T."/>
            <person name="Du Y."/>
            <person name="Sun X."/>
            <person name="Zhang S."/>
            <person name="Liu B."/>
            <person name="Cheng P."/>
            <person name="Jiang X."/>
            <person name="Li J."/>
            <person name="Fan D."/>
            <person name="Wang W."/>
            <person name="Fu W."/>
            <person name="Wang T."/>
            <person name="Wang B."/>
            <person name="Zhang J."/>
            <person name="Peng Z."/>
            <person name="Li Y."/>
            <person name="Li N."/>
            <person name="Wang J."/>
            <person name="Chen M."/>
            <person name="He Y."/>
            <person name="Tan F."/>
            <person name="Song X."/>
            <person name="Zheng Q."/>
            <person name="Huang R."/>
            <person name="Yang H."/>
            <person name="Du X."/>
            <person name="Chen L."/>
            <person name="Yang M."/>
            <person name="Gaffney P.M."/>
            <person name="Wang S."/>
            <person name="Luo L."/>
            <person name="She Z."/>
            <person name="Ming Y."/>
            <person name="Huang W."/>
            <person name="Zhang S."/>
            <person name="Huang B."/>
            <person name="Zhang Y."/>
            <person name="Qu T."/>
            <person name="Ni P."/>
            <person name="Miao G."/>
            <person name="Wang J."/>
            <person name="Wang Q."/>
            <person name="Steinberg C.E."/>
            <person name="Wang H."/>
            <person name="Li N."/>
            <person name="Qian L."/>
            <person name="Zhang G."/>
            <person name="Li Y."/>
            <person name="Yang H."/>
            <person name="Liu X."/>
            <person name="Wang J."/>
            <person name="Yin Y."/>
            <person name="Wang J."/>
        </authorList>
    </citation>
    <scope>NUCLEOTIDE SEQUENCE [LARGE SCALE GENOMIC DNA]</scope>
    <source>
        <strain evidence="11">05x7-T-G4-1.051#20</strain>
    </source>
</reference>
<comment type="cofactor">
    <cofactor evidence="9">
        <name>Zn(2+)</name>
        <dbReference type="ChEBI" id="CHEBI:29105"/>
    </cofactor>
    <text evidence="9">Binds 1 zinc ion per subunit.</text>
</comment>
<dbReference type="GO" id="GO:0097354">
    <property type="term" value="P:prenylation"/>
    <property type="evidence" value="ECO:0007669"/>
    <property type="project" value="UniProtKB-UniRule"/>
</dbReference>
<dbReference type="GO" id="GO:0008270">
    <property type="term" value="F:zinc ion binding"/>
    <property type="evidence" value="ECO:0007669"/>
    <property type="project" value="UniProtKB-UniRule"/>
</dbReference>
<dbReference type="CDD" id="cd02893">
    <property type="entry name" value="FTase"/>
    <property type="match status" value="1"/>
</dbReference>
<dbReference type="InterPro" id="IPR026872">
    <property type="entry name" value="FTB"/>
</dbReference>
<evidence type="ECO:0000313" key="11">
    <source>
        <dbReference type="EMBL" id="EKC20541.1"/>
    </source>
</evidence>
<evidence type="ECO:0000256" key="4">
    <source>
        <dbReference type="ARBA" id="ARBA00022602"/>
    </source>
</evidence>
<dbReference type="InParanoid" id="K1QG68"/>
<evidence type="ECO:0000256" key="6">
    <source>
        <dbReference type="ARBA" id="ARBA00022723"/>
    </source>
</evidence>
<proteinExistence type="inferred from homology"/>
<comment type="similarity">
    <text evidence="1 9">Belongs to the protein prenyltransferase subunit beta family.</text>
</comment>
<protein>
    <recommendedName>
        <fullName evidence="3 9">Protein farnesyltransferase subunit beta</fullName>
        <shortName evidence="9">FTase-beta</shortName>
        <ecNumber evidence="2 9">2.5.1.58</ecNumber>
    </recommendedName>
</protein>
<evidence type="ECO:0000256" key="2">
    <source>
        <dbReference type="ARBA" id="ARBA00012702"/>
    </source>
</evidence>
<dbReference type="Gene3D" id="1.50.10.20">
    <property type="match status" value="1"/>
</dbReference>
<name>K1QG68_MAGGI</name>
<dbReference type="SUPFAM" id="SSF48239">
    <property type="entry name" value="Terpenoid cyclases/Protein prenyltransferases"/>
    <property type="match status" value="1"/>
</dbReference>
<dbReference type="EC" id="2.5.1.58" evidence="2 9"/>
<dbReference type="FunCoup" id="K1QG68">
    <property type="interactions" value="615"/>
</dbReference>
<dbReference type="InterPro" id="IPR008930">
    <property type="entry name" value="Terpenoid_cyclase/PrenylTrfase"/>
</dbReference>
<keyword evidence="7" id="KW-0677">Repeat</keyword>
<evidence type="ECO:0000256" key="3">
    <source>
        <dbReference type="ARBA" id="ARBA00015798"/>
    </source>
</evidence>
<dbReference type="EMBL" id="JH816647">
    <property type="protein sequence ID" value="EKC20541.1"/>
    <property type="molecule type" value="Genomic_DNA"/>
</dbReference>
<evidence type="ECO:0000256" key="7">
    <source>
        <dbReference type="ARBA" id="ARBA00022737"/>
    </source>
</evidence>
<evidence type="ECO:0000256" key="9">
    <source>
        <dbReference type="RuleBase" id="RU365056"/>
    </source>
</evidence>
<dbReference type="GO" id="GO:0004660">
    <property type="term" value="F:protein farnesyltransferase activity"/>
    <property type="evidence" value="ECO:0007669"/>
    <property type="project" value="UniProtKB-UniRule"/>
</dbReference>
<dbReference type="HOGENOM" id="CLU_028946_0_0_1"/>
<keyword evidence="6 9" id="KW-0479">Metal-binding</keyword>
<dbReference type="AlphaFoldDB" id="K1QG68"/>
<dbReference type="PANTHER" id="PTHR11774">
    <property type="entry name" value="GERANYLGERANYL TRANSFERASE TYPE BETA SUBUNIT"/>
    <property type="match status" value="1"/>
</dbReference>
<organism evidence="11">
    <name type="scientific">Magallana gigas</name>
    <name type="common">Pacific oyster</name>
    <name type="synonym">Crassostrea gigas</name>
    <dbReference type="NCBI Taxonomy" id="29159"/>
    <lineage>
        <taxon>Eukaryota</taxon>
        <taxon>Metazoa</taxon>
        <taxon>Spiralia</taxon>
        <taxon>Lophotrochozoa</taxon>
        <taxon>Mollusca</taxon>
        <taxon>Bivalvia</taxon>
        <taxon>Autobranchia</taxon>
        <taxon>Pteriomorphia</taxon>
        <taxon>Ostreida</taxon>
        <taxon>Ostreoidea</taxon>
        <taxon>Ostreidae</taxon>
        <taxon>Magallana</taxon>
    </lineage>
</organism>
<keyword evidence="5 9" id="KW-0808">Transferase</keyword>
<feature type="domain" description="Prenyltransferase alpha-alpha toroid" evidence="10">
    <location>
        <begin position="97"/>
        <end position="427"/>
    </location>
</feature>
<keyword evidence="8 9" id="KW-0862">Zinc</keyword>
<dbReference type="PANTHER" id="PTHR11774:SF6">
    <property type="entry name" value="PROTEIN FARNESYLTRANSFERASE SUBUNIT BETA"/>
    <property type="match status" value="1"/>
</dbReference>
<evidence type="ECO:0000256" key="1">
    <source>
        <dbReference type="ARBA" id="ARBA00010497"/>
    </source>
</evidence>
<evidence type="ECO:0000259" key="10">
    <source>
        <dbReference type="Pfam" id="PF00432"/>
    </source>
</evidence>
<comment type="subunit">
    <text evidence="9">Heterodimer of an alpha and a beta subunit.</text>
</comment>
<gene>
    <name evidence="11" type="ORF">CGI_10005852</name>
</gene>
<evidence type="ECO:0000256" key="5">
    <source>
        <dbReference type="ARBA" id="ARBA00022679"/>
    </source>
</evidence>
<comment type="function">
    <text evidence="9">Catalyzes the transfer of a farnesyl moiety from farnesyl diphosphate to a cysteine at the fourth position from the C-terminus of several proteins. The beta subunit is responsible for peptide-binding.</text>
</comment>
<dbReference type="GO" id="GO:0005965">
    <property type="term" value="C:protein farnesyltransferase complex"/>
    <property type="evidence" value="ECO:0007669"/>
    <property type="project" value="UniProtKB-UniRule"/>
</dbReference>
<comment type="catalytic activity">
    <reaction evidence="9">
        <text>L-cysteinyl-[protein] + (2E,6E)-farnesyl diphosphate = S-(2E,6E)-farnesyl-L-cysteinyl-[protein] + diphosphate</text>
        <dbReference type="Rhea" id="RHEA:13345"/>
        <dbReference type="Rhea" id="RHEA-COMP:10131"/>
        <dbReference type="Rhea" id="RHEA-COMP:11535"/>
        <dbReference type="ChEBI" id="CHEBI:29950"/>
        <dbReference type="ChEBI" id="CHEBI:33019"/>
        <dbReference type="ChEBI" id="CHEBI:86019"/>
        <dbReference type="ChEBI" id="CHEBI:175763"/>
    </reaction>
</comment>
<accession>K1QG68</accession>
<sequence length="448" mass="50341">MERFRCCHSHDFAIEKERYKEEGLETQTSEDQKNVEESISHYFKYFAVRSHAEKELKRWIEVASGDNLLSNIPYKNSSVFLNGTNIHIPRSFDLPSLKRDQHLLFLKKGLQHLSNSYECLDASRSWLCYWILHSLELLDEHVSNDEITLISQFLKRCQCSSGGFGGGPGQYAHLATTYAAVNALCILGTEDAFKVINREKLYSFLMRMKNGDGSFRMHEGGEVDVRGAYCAASVARLTNIVTPELFDCTPEWITSCQTYEGGFGGYPGLEAHGGYSFCGLAALVILGHGKLCNVEKLLRWTVNRQMRYEGGFQGRTNKLVDGCYSFWQGGALPLIHMVLAQEHNDNLSSEKWMFDQDALQEYLLLCCQYAGGGLIDKPGKARDYYHTCYCLSGLAIAQHFAGGKIAHLNVLGDPRNELKPTHPVFNIGIEAATHATLYFEKLPVPSSP</sequence>
<dbReference type="InterPro" id="IPR001330">
    <property type="entry name" value="Prenyltrans"/>
</dbReference>
<evidence type="ECO:0000256" key="8">
    <source>
        <dbReference type="ARBA" id="ARBA00022833"/>
    </source>
</evidence>